<sequence>MTAIEDFLTRISANECAKVLATSINNMILANMGADPKILANDVNLLVELMNVLHESEKEHSTKKGG</sequence>
<comment type="caution">
    <text evidence="1">The sequence shown here is derived from an EMBL/GenBank/DDBJ whole genome shotgun (WGS) entry which is preliminary data.</text>
</comment>
<organism evidence="1 2">
    <name type="scientific">Chitinophaga skermanii</name>
    <dbReference type="NCBI Taxonomy" id="331697"/>
    <lineage>
        <taxon>Bacteria</taxon>
        <taxon>Pseudomonadati</taxon>
        <taxon>Bacteroidota</taxon>
        <taxon>Chitinophagia</taxon>
        <taxon>Chitinophagales</taxon>
        <taxon>Chitinophagaceae</taxon>
        <taxon>Chitinophaga</taxon>
    </lineage>
</organism>
<evidence type="ECO:0000313" key="2">
    <source>
        <dbReference type="Proteomes" id="UP000249547"/>
    </source>
</evidence>
<proteinExistence type="predicted"/>
<accession>A0A327Q7K9</accession>
<keyword evidence="2" id="KW-1185">Reference proteome</keyword>
<name>A0A327Q7K9_9BACT</name>
<evidence type="ECO:0000313" key="1">
    <source>
        <dbReference type="EMBL" id="RAJ00489.1"/>
    </source>
</evidence>
<reference evidence="1 2" key="1">
    <citation type="submission" date="2018-06" db="EMBL/GenBank/DDBJ databases">
        <title>Genomic Encyclopedia of Archaeal and Bacterial Type Strains, Phase II (KMG-II): from individual species to whole genera.</title>
        <authorList>
            <person name="Goeker M."/>
        </authorList>
    </citation>
    <scope>NUCLEOTIDE SEQUENCE [LARGE SCALE GENOMIC DNA]</scope>
    <source>
        <strain evidence="1 2">DSM 23857</strain>
    </source>
</reference>
<dbReference type="RefSeq" id="WP_111599602.1">
    <property type="nucleotide sequence ID" value="NZ_QLLL01000008.1"/>
</dbReference>
<gene>
    <name evidence="1" type="ORF">LX64_04195</name>
</gene>
<dbReference type="Proteomes" id="UP000249547">
    <property type="component" value="Unassembled WGS sequence"/>
</dbReference>
<dbReference type="EMBL" id="QLLL01000008">
    <property type="protein sequence ID" value="RAJ00489.1"/>
    <property type="molecule type" value="Genomic_DNA"/>
</dbReference>
<protein>
    <submittedName>
        <fullName evidence="1">Uncharacterized protein</fullName>
    </submittedName>
</protein>
<dbReference type="AlphaFoldDB" id="A0A327Q7K9"/>